<dbReference type="PRINTS" id="PR00370">
    <property type="entry name" value="FMOXYGENASE"/>
</dbReference>
<evidence type="ECO:0000256" key="3">
    <source>
        <dbReference type="ARBA" id="ARBA00022630"/>
    </source>
</evidence>
<evidence type="ECO:0000256" key="1">
    <source>
        <dbReference type="ARBA" id="ARBA00009183"/>
    </source>
</evidence>
<gene>
    <name evidence="8" type="primary">czcO_1</name>
    <name evidence="8" type="ORF">NCTC10485_02924</name>
</gene>
<dbReference type="PANTHER" id="PTHR23023">
    <property type="entry name" value="DIMETHYLANILINE MONOOXYGENASE"/>
    <property type="match status" value="1"/>
</dbReference>
<keyword evidence="9" id="KW-1185">Reference proteome</keyword>
<keyword evidence="5" id="KW-0521">NADP</keyword>
<dbReference type="OrthoDB" id="5168853at2"/>
<organism evidence="8 9">
    <name type="scientific">Mycolicibacterium chitae</name>
    <name type="common">Mycobacterium chitae</name>
    <dbReference type="NCBI Taxonomy" id="1792"/>
    <lineage>
        <taxon>Bacteria</taxon>
        <taxon>Bacillati</taxon>
        <taxon>Actinomycetota</taxon>
        <taxon>Actinomycetes</taxon>
        <taxon>Mycobacteriales</taxon>
        <taxon>Mycobacteriaceae</taxon>
        <taxon>Mycolicibacterium</taxon>
    </lineage>
</organism>
<evidence type="ECO:0000256" key="6">
    <source>
        <dbReference type="ARBA" id="ARBA00023002"/>
    </source>
</evidence>
<dbReference type="GO" id="GO:0004499">
    <property type="term" value="F:N,N-dimethylaniline monooxygenase activity"/>
    <property type="evidence" value="ECO:0007669"/>
    <property type="project" value="InterPro"/>
</dbReference>
<proteinExistence type="inferred from homology"/>
<evidence type="ECO:0000313" key="9">
    <source>
        <dbReference type="Proteomes" id="UP000282551"/>
    </source>
</evidence>
<comment type="similarity">
    <text evidence="2">Belongs to the FAD-binding monooxygenase family.</text>
</comment>
<dbReference type="AlphaFoldDB" id="A0A448I8D2"/>
<dbReference type="EC" id="1.14.13.8" evidence="8"/>
<evidence type="ECO:0000256" key="7">
    <source>
        <dbReference type="SAM" id="MobiDB-lite"/>
    </source>
</evidence>
<keyword evidence="4" id="KW-0274">FAD</keyword>
<sequence length="455" mass="50050">MTPGRTSPRAAVIGAGSAGLAACVGLQAAGIEFDCFEKSDRVGGLWVFENPSGVAAAYRTLSSNAPKGYMGYRDFPMADDLPAYPSHWDFARYFDDYARHFGLHRHIQFGTEVTHVAARADGGFDVQLDDGRTQRYDHVLVANGHHWDARMPEPMFPGTFDGTLMHSRDYRDSAFLAGKRVVVVGIGNSAVDIACEAAHLADTTYLSVRRGAHIMPKYVFGMAPPNWLLNSASHKPGRVVLGALMRLTNGRGQDYGLPTPDHAFGDAHPTMSAGVMDELRLGRITPKPQIAELLGDRVRFVDGTVEPVDVIICATGYRITFPFFDEDFLSAPDNHIALYHRVIDPDRPGLFFVGLCQPLGAIQPLAELQGKWIGELLAGRCALPAVEDMRRAIKADQRWLRKRFIASARHTIQVDHNHYLKTLRREMRAGRRRARRAGANPGVPDSRSAGLVSAP</sequence>
<dbReference type="Gene3D" id="3.50.50.60">
    <property type="entry name" value="FAD/NAD(P)-binding domain"/>
    <property type="match status" value="1"/>
</dbReference>
<dbReference type="Pfam" id="PF00743">
    <property type="entry name" value="FMO-like"/>
    <property type="match status" value="1"/>
</dbReference>
<dbReference type="SUPFAM" id="SSF51905">
    <property type="entry name" value="FAD/NAD(P)-binding domain"/>
    <property type="match status" value="2"/>
</dbReference>
<keyword evidence="6 8" id="KW-0560">Oxidoreductase</keyword>
<protein>
    <submittedName>
        <fullName evidence="8">Flavin-containing monooxygenase</fullName>
        <ecNumber evidence="8">1.-.-.-</ecNumber>
        <ecNumber evidence="8">1.14.13.8</ecNumber>
    </submittedName>
</protein>
<accession>A0A448I8D2</accession>
<dbReference type="EC" id="1.-.-.-" evidence="8"/>
<evidence type="ECO:0000256" key="4">
    <source>
        <dbReference type="ARBA" id="ARBA00022827"/>
    </source>
</evidence>
<evidence type="ECO:0000256" key="2">
    <source>
        <dbReference type="ARBA" id="ARBA00010139"/>
    </source>
</evidence>
<feature type="region of interest" description="Disordered" evidence="7">
    <location>
        <begin position="430"/>
        <end position="455"/>
    </location>
</feature>
<dbReference type="GO" id="GO:0050660">
    <property type="term" value="F:flavin adenine dinucleotide binding"/>
    <property type="evidence" value="ECO:0007669"/>
    <property type="project" value="InterPro"/>
</dbReference>
<dbReference type="RefSeq" id="WP_126334407.1">
    <property type="nucleotide sequence ID" value="NZ_AP022604.1"/>
</dbReference>
<evidence type="ECO:0000256" key="5">
    <source>
        <dbReference type="ARBA" id="ARBA00022857"/>
    </source>
</evidence>
<dbReference type="PROSITE" id="PS51257">
    <property type="entry name" value="PROKAR_LIPOPROTEIN"/>
    <property type="match status" value="1"/>
</dbReference>
<dbReference type="InterPro" id="IPR036188">
    <property type="entry name" value="FAD/NAD-bd_sf"/>
</dbReference>
<dbReference type="PIRSF" id="PIRSF000332">
    <property type="entry name" value="FMO"/>
    <property type="match status" value="1"/>
</dbReference>
<keyword evidence="3" id="KW-0285">Flavoprotein</keyword>
<dbReference type="GO" id="GO:0050661">
    <property type="term" value="F:NADP binding"/>
    <property type="evidence" value="ECO:0007669"/>
    <property type="project" value="InterPro"/>
</dbReference>
<dbReference type="InterPro" id="IPR050346">
    <property type="entry name" value="FMO-like"/>
</dbReference>
<comment type="similarity">
    <text evidence="1">Belongs to the FMO family.</text>
</comment>
<dbReference type="InterPro" id="IPR020946">
    <property type="entry name" value="Flavin_mOase-like"/>
</dbReference>
<reference evidence="8 9" key="1">
    <citation type="submission" date="2018-12" db="EMBL/GenBank/DDBJ databases">
        <authorList>
            <consortium name="Pathogen Informatics"/>
        </authorList>
    </citation>
    <scope>NUCLEOTIDE SEQUENCE [LARGE SCALE GENOMIC DNA]</scope>
    <source>
        <strain evidence="8 9">NCTC10485</strain>
    </source>
</reference>
<keyword evidence="8" id="KW-0503">Monooxygenase</keyword>
<evidence type="ECO:0000313" key="8">
    <source>
        <dbReference type="EMBL" id="VEG48625.1"/>
    </source>
</evidence>
<dbReference type="Proteomes" id="UP000282551">
    <property type="component" value="Chromosome"/>
</dbReference>
<dbReference type="InterPro" id="IPR000960">
    <property type="entry name" value="Flavin_mOase"/>
</dbReference>
<dbReference type="EMBL" id="LR134355">
    <property type="protein sequence ID" value="VEG48625.1"/>
    <property type="molecule type" value="Genomic_DNA"/>
</dbReference>
<name>A0A448I8D2_MYCCI</name>